<dbReference type="Proteomes" id="UP000256727">
    <property type="component" value="Unassembled WGS sequence"/>
</dbReference>
<accession>A0A3D9LH13</accession>
<name>A0A3D9LH13_9MICC</name>
<sequence length="561" mass="57205">MKKLINDPRNAVVESLTGLVRMNPGLRLLEGSRTVVEDRASERGRVAVLSGGGAGHEPAHAGFVGAGMLTGAVSGEVFTSPSVDDILAGIRAVDSGAGVLLIVKSYTGDRLNFGLAAELARADGIDVRMVVVADDVALAGSSDHAGHRGIAGTVLVHKIAGAAAAAGQDLDAAARAAQSAADSLATMGVALGSCTVPAAGSPSFELGEDEVEWGLGIHGEQGVQRSALASARGTVDRLLSACLAVDRIPDAGRVALLVNNLGGSSVMEVSLVADAALTWLQERGLDVVRAWSGTFLTAMEMEGVSVSLLAVDDGLLDLLDAPAQTSAWPALSGRVNTEPFLAAPPAEAFGLEGPALAGRWWTVLEAVLRALQDAEPELTAMDQQVGDGDLGHSLDRGARAVLQEQVSLPCRPDLLLRRVSAVVRKSIGGTSGPLYAVFLLKASEALTGIDRPASADWARALAAGQHGIQDLGGACPGDRTMLDALAPAAEALAGAGSAPLPVALRAAADAARTGAEATADMAPRRGRSSYAGDRVKGHLDPGAWAVYLWLDAAARAVECSD</sequence>
<dbReference type="GO" id="GO:0005524">
    <property type="term" value="F:ATP binding"/>
    <property type="evidence" value="ECO:0007669"/>
    <property type="project" value="UniProtKB-KW"/>
</dbReference>
<dbReference type="FunFam" id="3.30.1180.20:FF:000001">
    <property type="entry name" value="Dihydroxyacetone kinase 1"/>
    <property type="match status" value="1"/>
</dbReference>
<dbReference type="Gene3D" id="3.40.50.10440">
    <property type="entry name" value="Dihydroxyacetone kinase, domain 1"/>
    <property type="match status" value="1"/>
</dbReference>
<dbReference type="RefSeq" id="WP_115933478.1">
    <property type="nucleotide sequence ID" value="NZ_QREH01000001.1"/>
</dbReference>
<evidence type="ECO:0000313" key="8">
    <source>
        <dbReference type="Proteomes" id="UP000256727"/>
    </source>
</evidence>
<protein>
    <submittedName>
        <fullName evidence="7">Homodimeric dihydroxyacetone kinase</fullName>
    </submittedName>
</protein>
<dbReference type="AlphaFoldDB" id="A0A3D9LH13"/>
<dbReference type="SUPFAM" id="SSF101473">
    <property type="entry name" value="DhaL-like"/>
    <property type="match status" value="1"/>
</dbReference>
<dbReference type="PROSITE" id="PS51481">
    <property type="entry name" value="DHAK"/>
    <property type="match status" value="1"/>
</dbReference>
<keyword evidence="2" id="KW-0547">Nucleotide-binding</keyword>
<gene>
    <name evidence="7" type="ORF">C8E99_2574</name>
</gene>
<dbReference type="InterPro" id="IPR004007">
    <property type="entry name" value="DhaL_dom"/>
</dbReference>
<dbReference type="PANTHER" id="PTHR28629:SF4">
    <property type="entry name" value="TRIOKINASE_FMN CYCLASE"/>
    <property type="match status" value="1"/>
</dbReference>
<keyword evidence="3 7" id="KW-0418">Kinase</keyword>
<evidence type="ECO:0000256" key="3">
    <source>
        <dbReference type="ARBA" id="ARBA00022777"/>
    </source>
</evidence>
<dbReference type="Pfam" id="PF02734">
    <property type="entry name" value="Dak2"/>
    <property type="match status" value="1"/>
</dbReference>
<proteinExistence type="predicted"/>
<dbReference type="EMBL" id="QREH01000001">
    <property type="protein sequence ID" value="REE04727.1"/>
    <property type="molecule type" value="Genomic_DNA"/>
</dbReference>
<dbReference type="FunFam" id="1.25.40.340:FF:000002">
    <property type="entry name" value="Dihydroxyacetone kinase, L subunit"/>
    <property type="match status" value="1"/>
</dbReference>
<dbReference type="Pfam" id="PF02733">
    <property type="entry name" value="Dak1"/>
    <property type="match status" value="1"/>
</dbReference>
<dbReference type="SMART" id="SM01120">
    <property type="entry name" value="Dak2"/>
    <property type="match status" value="1"/>
</dbReference>
<reference evidence="7 8" key="1">
    <citation type="submission" date="2018-07" db="EMBL/GenBank/DDBJ databases">
        <title>Sequencing the genomes of 1000 actinobacteria strains.</title>
        <authorList>
            <person name="Klenk H.-P."/>
        </authorList>
    </citation>
    <scope>NUCLEOTIDE SEQUENCE [LARGE SCALE GENOMIC DNA]</scope>
    <source>
        <strain evidence="7 8">DSM 14442</strain>
    </source>
</reference>
<evidence type="ECO:0000256" key="1">
    <source>
        <dbReference type="ARBA" id="ARBA00022679"/>
    </source>
</evidence>
<dbReference type="PROSITE" id="PS51480">
    <property type="entry name" value="DHAL"/>
    <property type="match status" value="1"/>
</dbReference>
<keyword evidence="4" id="KW-0067">ATP-binding</keyword>
<dbReference type="InterPro" id="IPR004006">
    <property type="entry name" value="DhaK_dom"/>
</dbReference>
<evidence type="ECO:0000259" key="6">
    <source>
        <dbReference type="PROSITE" id="PS51481"/>
    </source>
</evidence>
<dbReference type="OrthoDB" id="9806345at2"/>
<dbReference type="Gene3D" id="3.30.1180.20">
    <property type="entry name" value="Dihydroxyacetone kinase, domain 2"/>
    <property type="match status" value="1"/>
</dbReference>
<evidence type="ECO:0000313" key="7">
    <source>
        <dbReference type="EMBL" id="REE04727.1"/>
    </source>
</evidence>
<organism evidence="7 8">
    <name type="scientific">Citricoccus muralis</name>
    <dbReference type="NCBI Taxonomy" id="169134"/>
    <lineage>
        <taxon>Bacteria</taxon>
        <taxon>Bacillati</taxon>
        <taxon>Actinomycetota</taxon>
        <taxon>Actinomycetes</taxon>
        <taxon>Micrococcales</taxon>
        <taxon>Micrococcaceae</taxon>
        <taxon>Citricoccus</taxon>
    </lineage>
</organism>
<comment type="caution">
    <text evidence="7">The sequence shown here is derived from an EMBL/GenBank/DDBJ whole genome shotgun (WGS) entry which is preliminary data.</text>
</comment>
<feature type="domain" description="DhaK" evidence="6">
    <location>
        <begin position="7"/>
        <end position="328"/>
    </location>
</feature>
<dbReference type="SUPFAM" id="SSF82549">
    <property type="entry name" value="DAK1/DegV-like"/>
    <property type="match status" value="1"/>
</dbReference>
<evidence type="ECO:0000256" key="4">
    <source>
        <dbReference type="ARBA" id="ARBA00022840"/>
    </source>
</evidence>
<dbReference type="NCBIfam" id="NF011049">
    <property type="entry name" value="PRK14479.1"/>
    <property type="match status" value="1"/>
</dbReference>
<dbReference type="FunFam" id="3.40.50.10440:FF:000001">
    <property type="entry name" value="Dihydroxyacetone kinase, DhaK subunit"/>
    <property type="match status" value="1"/>
</dbReference>
<evidence type="ECO:0000259" key="5">
    <source>
        <dbReference type="PROSITE" id="PS51480"/>
    </source>
</evidence>
<dbReference type="GO" id="GO:0019563">
    <property type="term" value="P:glycerol catabolic process"/>
    <property type="evidence" value="ECO:0007669"/>
    <property type="project" value="TreeGrafter"/>
</dbReference>
<dbReference type="Gene3D" id="1.25.40.340">
    <property type="match status" value="1"/>
</dbReference>
<dbReference type="InterPro" id="IPR036117">
    <property type="entry name" value="DhaL_dom_sf"/>
</dbReference>
<dbReference type="InterPro" id="IPR050861">
    <property type="entry name" value="Dihydroxyacetone_Kinase"/>
</dbReference>
<keyword evidence="1" id="KW-0808">Transferase</keyword>
<dbReference type="GO" id="GO:0005829">
    <property type="term" value="C:cytosol"/>
    <property type="evidence" value="ECO:0007669"/>
    <property type="project" value="TreeGrafter"/>
</dbReference>
<evidence type="ECO:0000256" key="2">
    <source>
        <dbReference type="ARBA" id="ARBA00022741"/>
    </source>
</evidence>
<keyword evidence="8" id="KW-1185">Reference proteome</keyword>
<dbReference type="PANTHER" id="PTHR28629">
    <property type="entry name" value="TRIOKINASE/FMN CYCLASE"/>
    <property type="match status" value="1"/>
</dbReference>
<dbReference type="GO" id="GO:0004371">
    <property type="term" value="F:glycerone kinase activity"/>
    <property type="evidence" value="ECO:0007669"/>
    <property type="project" value="InterPro"/>
</dbReference>
<feature type="domain" description="DhaL" evidence="5">
    <location>
        <begin position="358"/>
        <end position="555"/>
    </location>
</feature>